<dbReference type="RefSeq" id="WP_207932157.1">
    <property type="nucleotide sequence ID" value="NZ_CP062222.1"/>
</dbReference>
<keyword evidence="3" id="KW-1185">Reference proteome</keyword>
<dbReference type="GO" id="GO:0003677">
    <property type="term" value="F:DNA binding"/>
    <property type="evidence" value="ECO:0007669"/>
    <property type="project" value="InterPro"/>
</dbReference>
<feature type="domain" description="HTH crp-type" evidence="1">
    <location>
        <begin position="52"/>
        <end position="115"/>
    </location>
</feature>
<evidence type="ECO:0000313" key="3">
    <source>
        <dbReference type="Proteomes" id="UP000663918"/>
    </source>
</evidence>
<dbReference type="InterPro" id="IPR036388">
    <property type="entry name" value="WH-like_DNA-bd_sf"/>
</dbReference>
<proteinExistence type="predicted"/>
<evidence type="ECO:0000313" key="2">
    <source>
        <dbReference type="EMBL" id="QTC92877.1"/>
    </source>
</evidence>
<dbReference type="AlphaFoldDB" id="A0A975GWQ9"/>
<dbReference type="SUPFAM" id="SSF46785">
    <property type="entry name" value="Winged helix' DNA-binding domain"/>
    <property type="match status" value="1"/>
</dbReference>
<name>A0A975GWQ9_9CAUL</name>
<accession>A0A975GWQ9</accession>
<reference evidence="2" key="1">
    <citation type="submission" date="2020-09" db="EMBL/GenBank/DDBJ databases">
        <title>Brevundimonas sp. LVF2 isolated from a puddle in Goettingen, Germany.</title>
        <authorList>
            <person name="Friedrich I."/>
            <person name="Klassen A."/>
            <person name="Hannes N."/>
            <person name="Schneider D."/>
            <person name="Hertel R."/>
            <person name="Daniel R."/>
        </authorList>
    </citation>
    <scope>NUCLEOTIDE SEQUENCE</scope>
    <source>
        <strain evidence="2">LVF2</strain>
    </source>
</reference>
<dbReference type="Proteomes" id="UP000663918">
    <property type="component" value="Chromosome"/>
</dbReference>
<gene>
    <name evidence="2" type="ORF">IFJ75_08545</name>
</gene>
<dbReference type="EMBL" id="CP062222">
    <property type="protein sequence ID" value="QTC92877.1"/>
    <property type="molecule type" value="Genomic_DNA"/>
</dbReference>
<dbReference type="KEGG" id="bgoe:IFJ75_08545"/>
<dbReference type="Pfam" id="PF13545">
    <property type="entry name" value="HTH_Crp_2"/>
    <property type="match status" value="1"/>
</dbReference>
<dbReference type="GO" id="GO:0006355">
    <property type="term" value="P:regulation of DNA-templated transcription"/>
    <property type="evidence" value="ECO:0007669"/>
    <property type="project" value="InterPro"/>
</dbReference>
<sequence length="128" mass="13574">MSDGVVRDIPLAALEERYGRDVRQDVSELWLSQQLAASRTTLVCAVRHRGAQRIAGWVAALAEADGVARIAQGQLAAMAGLQRTSVCALLADLAGRGAVRVGRGKVAVHDRNLLLAESCGCAARLDRN</sequence>
<protein>
    <submittedName>
        <fullName evidence="2">Winged helix-turn-helix domain-containing protein</fullName>
    </submittedName>
</protein>
<dbReference type="InterPro" id="IPR012318">
    <property type="entry name" value="HTH_CRP"/>
</dbReference>
<dbReference type="Gene3D" id="1.10.10.10">
    <property type="entry name" value="Winged helix-like DNA-binding domain superfamily/Winged helix DNA-binding domain"/>
    <property type="match status" value="1"/>
</dbReference>
<organism evidence="2 3">
    <name type="scientific">Brevundimonas goettingensis</name>
    <dbReference type="NCBI Taxonomy" id="2774190"/>
    <lineage>
        <taxon>Bacteria</taxon>
        <taxon>Pseudomonadati</taxon>
        <taxon>Pseudomonadota</taxon>
        <taxon>Alphaproteobacteria</taxon>
        <taxon>Caulobacterales</taxon>
        <taxon>Caulobacteraceae</taxon>
        <taxon>Brevundimonas</taxon>
    </lineage>
</organism>
<dbReference type="InterPro" id="IPR036390">
    <property type="entry name" value="WH_DNA-bd_sf"/>
</dbReference>
<evidence type="ECO:0000259" key="1">
    <source>
        <dbReference type="Pfam" id="PF13545"/>
    </source>
</evidence>